<evidence type="ECO:0000313" key="3">
    <source>
        <dbReference type="Proteomes" id="UP000005143"/>
    </source>
</evidence>
<accession>H0E869</accession>
<dbReference type="Gene3D" id="2.120.10.30">
    <property type="entry name" value="TolB, C-terminal domain"/>
    <property type="match status" value="1"/>
</dbReference>
<dbReference type="EMBL" id="AGUD01000240">
    <property type="protein sequence ID" value="EHN10134.1"/>
    <property type="molecule type" value="Genomic_DNA"/>
</dbReference>
<dbReference type="RefSeq" id="WP_007576673.1">
    <property type="nucleotide sequence ID" value="NZ_AGUD01000240.1"/>
</dbReference>
<keyword evidence="3" id="KW-1185">Reference proteome</keyword>
<evidence type="ECO:0000256" key="1">
    <source>
        <dbReference type="SAM" id="MobiDB-lite"/>
    </source>
</evidence>
<name>H0E869_9ACTN</name>
<comment type="caution">
    <text evidence="2">The sequence shown here is derived from an EMBL/GenBank/DDBJ whole genome shotgun (WGS) entry which is preliminary data.</text>
</comment>
<dbReference type="AlphaFoldDB" id="H0E869"/>
<organism evidence="2 3">
    <name type="scientific">Patulibacter medicamentivorans</name>
    <dbReference type="NCBI Taxonomy" id="1097667"/>
    <lineage>
        <taxon>Bacteria</taxon>
        <taxon>Bacillati</taxon>
        <taxon>Actinomycetota</taxon>
        <taxon>Thermoleophilia</taxon>
        <taxon>Solirubrobacterales</taxon>
        <taxon>Patulibacteraceae</taxon>
        <taxon>Patulibacter</taxon>
    </lineage>
</organism>
<reference evidence="2 3" key="1">
    <citation type="journal article" date="2013" name="Biodegradation">
        <title>Quantitative proteomic analysis of ibuprofen-degrading Patulibacter sp. strain I11.</title>
        <authorList>
            <person name="Almeida B."/>
            <person name="Kjeldal H."/>
            <person name="Lolas I."/>
            <person name="Knudsen A.D."/>
            <person name="Carvalho G."/>
            <person name="Nielsen K.L."/>
            <person name="Barreto Crespo M.T."/>
            <person name="Stensballe A."/>
            <person name="Nielsen J.L."/>
        </authorList>
    </citation>
    <scope>NUCLEOTIDE SEQUENCE [LARGE SCALE GENOMIC DNA]</scope>
    <source>
        <strain evidence="2 3">I11</strain>
    </source>
</reference>
<dbReference type="SUPFAM" id="SSF63829">
    <property type="entry name" value="Calcium-dependent phosphotriesterase"/>
    <property type="match status" value="1"/>
</dbReference>
<gene>
    <name evidence="2" type="ORF">PAI11_30270</name>
</gene>
<proteinExistence type="predicted"/>
<dbReference type="Proteomes" id="UP000005143">
    <property type="component" value="Unassembled WGS sequence"/>
</dbReference>
<dbReference type="InterPro" id="IPR011042">
    <property type="entry name" value="6-blade_b-propeller_TolB-like"/>
</dbReference>
<evidence type="ECO:0000313" key="2">
    <source>
        <dbReference type="EMBL" id="EHN10134.1"/>
    </source>
</evidence>
<dbReference type="PATRIC" id="fig|1097667.3.peg.3001"/>
<dbReference type="OrthoDB" id="5243805at2"/>
<protein>
    <submittedName>
        <fullName evidence="2">Uncharacterized protein</fullName>
    </submittedName>
</protein>
<feature type="region of interest" description="Disordered" evidence="1">
    <location>
        <begin position="241"/>
        <end position="262"/>
    </location>
</feature>
<sequence length="355" mass="36890">MVPAPRLVTRRTAVAWIAAAVAALGAILLQASEPDPTVLSPPRLEAVGHLPPAPGAIAPPPAAERPRAPASVLTAIPGDRELLWTERGSGRVRRGTIDGDQVSGGEIVAELAVRGGAAGGVRGLAAAADGRVYASYVRAADRRLVVAEIGLPRARIVWVGPRAGVRRVGGGLVALPGGRLVLAVGDQGGAYRARTSEGVAGRVISLDPDRGPRQVPRRRSRGWHDPTAIARARGGRLWIADRAGGPDRERTGRGDRPGLSSVASPFRRAPVALAVSGDGGLLVACGYLSGRLDRAERRGELPATIPQVLPTRCRYGLAIVGDRVLVSADDGRIHDAGTVEDLRRDEPLRDGTAAG</sequence>
<feature type="compositionally biased region" description="Basic and acidic residues" evidence="1">
    <location>
        <begin position="244"/>
        <end position="256"/>
    </location>
</feature>